<gene>
    <name evidence="3" type="ORF">SPHA_25420</name>
</gene>
<feature type="compositionally biased region" description="Polar residues" evidence="1">
    <location>
        <begin position="1"/>
        <end position="18"/>
    </location>
</feature>
<dbReference type="PANTHER" id="PTHR45786:SF74">
    <property type="entry name" value="ATP-DEPENDENT DNA HELICASE"/>
    <property type="match status" value="1"/>
</dbReference>
<proteinExistence type="predicted"/>
<protein>
    <recommendedName>
        <fullName evidence="2">Helitron helicase-like domain-containing protein</fullName>
    </recommendedName>
</protein>
<dbReference type="EMBL" id="CAHIKZ030000962">
    <property type="protein sequence ID" value="CAE1246946.1"/>
    <property type="molecule type" value="Genomic_DNA"/>
</dbReference>
<evidence type="ECO:0000256" key="1">
    <source>
        <dbReference type="SAM" id="MobiDB-lite"/>
    </source>
</evidence>
<evidence type="ECO:0000259" key="2">
    <source>
        <dbReference type="Pfam" id="PF14214"/>
    </source>
</evidence>
<dbReference type="Pfam" id="PF14214">
    <property type="entry name" value="Helitron_like_N"/>
    <property type="match status" value="1"/>
</dbReference>
<dbReference type="InterPro" id="IPR025476">
    <property type="entry name" value="Helitron_helicase-like"/>
</dbReference>
<dbReference type="OrthoDB" id="2272314at2759"/>
<sequence length="494" mass="55829">MRLSQVAQRSPLSQASQSQEERATCLAGKAAYRALLRSRLKNAQRSRMNAQAAVTASASRAYETHHRSLLRNVRNAVATAKSKAIETFDRRRARQSRDAAATATARAAETLLRRGIPRQSCSEQPAMPATLQRLLLPETPRTHRQGQTDFQGLLQTWPMCAYHKFPKLAAYASSGDIQSLAAARDITHPSSSFWSFLAFNYDFGINLTTRDDLNVGSMTCVCQFCNARKWAGDPAGLCCCSGKVRLPPLHEPPTPLRGLIAGSHPDSSHFLKTIRQYNNSFRMTSFGAQVVREEGWMPTFKVQRQVYHRIGSLLPEETSTPKFLQLYFIADYNLQSETRIGILSPSGRVPRRDVILLLQAMLHEVHSTATFAYDGYHLGIPLHTPGGQPTTTSKALSCKAFYSYRFIVRDGYFNLLHRCREIFHQFAVDMAAKMKSERLCFIRNHQKQLRSDSYVHNSLRNEVNPRDLGKLCILPSTYTERRRRVTCMNARKTL</sequence>
<reference evidence="3" key="1">
    <citation type="submission" date="2021-01" db="EMBL/GenBank/DDBJ databases">
        <authorList>
            <person name="Li R."/>
            <person name="Bekaert M."/>
        </authorList>
    </citation>
    <scope>NUCLEOTIDE SEQUENCE</scope>
    <source>
        <strain evidence="3">Farmed</strain>
    </source>
</reference>
<organism evidence="3 4">
    <name type="scientific">Acanthosepion pharaonis</name>
    <name type="common">Pharaoh cuttlefish</name>
    <name type="synonym">Sepia pharaonis</name>
    <dbReference type="NCBI Taxonomy" id="158019"/>
    <lineage>
        <taxon>Eukaryota</taxon>
        <taxon>Metazoa</taxon>
        <taxon>Spiralia</taxon>
        <taxon>Lophotrochozoa</taxon>
        <taxon>Mollusca</taxon>
        <taxon>Cephalopoda</taxon>
        <taxon>Coleoidea</taxon>
        <taxon>Decapodiformes</taxon>
        <taxon>Sepiida</taxon>
        <taxon>Sepiina</taxon>
        <taxon>Sepiidae</taxon>
        <taxon>Acanthosepion</taxon>
    </lineage>
</organism>
<dbReference type="Proteomes" id="UP000597762">
    <property type="component" value="Unassembled WGS sequence"/>
</dbReference>
<feature type="domain" description="Helitron helicase-like" evidence="2">
    <location>
        <begin position="401"/>
        <end position="483"/>
    </location>
</feature>
<dbReference type="PANTHER" id="PTHR45786">
    <property type="entry name" value="DNA BINDING PROTEIN-LIKE"/>
    <property type="match status" value="1"/>
</dbReference>
<evidence type="ECO:0000313" key="4">
    <source>
        <dbReference type="Proteomes" id="UP000597762"/>
    </source>
</evidence>
<comment type="caution">
    <text evidence="3">The sequence shown here is derived from an EMBL/GenBank/DDBJ whole genome shotgun (WGS) entry which is preliminary data.</text>
</comment>
<dbReference type="AlphaFoldDB" id="A0A812C1C5"/>
<keyword evidence="4" id="KW-1185">Reference proteome</keyword>
<evidence type="ECO:0000313" key="3">
    <source>
        <dbReference type="EMBL" id="CAE1246946.1"/>
    </source>
</evidence>
<name>A0A812C1C5_ACAPH</name>
<accession>A0A812C1C5</accession>
<feature type="region of interest" description="Disordered" evidence="1">
    <location>
        <begin position="1"/>
        <end position="20"/>
    </location>
</feature>